<dbReference type="SUPFAM" id="SSF47406">
    <property type="entry name" value="SinR repressor dimerisation domain-like"/>
    <property type="match status" value="1"/>
</dbReference>
<dbReference type="InterPro" id="IPR010981">
    <property type="entry name" value="SinR/SinI_dimer_dom"/>
</dbReference>
<dbReference type="RefSeq" id="WP_230576864.1">
    <property type="nucleotide sequence ID" value="NZ_CAKJTI010000044.1"/>
</dbReference>
<dbReference type="Proteomes" id="UP000789423">
    <property type="component" value="Unassembled WGS sequence"/>
</dbReference>
<accession>A0ABM8YGG2</accession>
<name>A0ABM8YGG2_9BACI</name>
<protein>
    <recommendedName>
        <fullName evidence="1">Sin domain-containing protein</fullName>
    </recommendedName>
</protein>
<reference evidence="2 3" key="1">
    <citation type="submission" date="2021-10" db="EMBL/GenBank/DDBJ databases">
        <authorList>
            <person name="Criscuolo A."/>
        </authorList>
    </citation>
    <scope>NUCLEOTIDE SEQUENCE [LARGE SCALE GENOMIC DNA]</scope>
    <source>
        <strain evidence="3">CIP 111899</strain>
    </source>
</reference>
<comment type="caution">
    <text evidence="2">The sequence shown here is derived from an EMBL/GenBank/DDBJ whole genome shotgun (WGS) entry which is preliminary data.</text>
</comment>
<gene>
    <name evidence="2" type="ORF">BACCIP111899_04162</name>
</gene>
<evidence type="ECO:0000313" key="3">
    <source>
        <dbReference type="Proteomes" id="UP000789423"/>
    </source>
</evidence>
<keyword evidence="3" id="KW-1185">Reference proteome</keyword>
<proteinExistence type="predicted"/>
<evidence type="ECO:0000259" key="1">
    <source>
        <dbReference type="PROSITE" id="PS51500"/>
    </source>
</evidence>
<evidence type="ECO:0000313" key="2">
    <source>
        <dbReference type="EMBL" id="CAG9614928.1"/>
    </source>
</evidence>
<dbReference type="EMBL" id="CAKJTI010000044">
    <property type="protein sequence ID" value="CAG9614928.1"/>
    <property type="molecule type" value="Genomic_DNA"/>
</dbReference>
<dbReference type="Pfam" id="PF08671">
    <property type="entry name" value="SinI"/>
    <property type="match status" value="1"/>
</dbReference>
<dbReference type="InterPro" id="IPR036281">
    <property type="entry name" value="SinR/SinI_dimer_dom_sf"/>
</dbReference>
<feature type="domain" description="Sin" evidence="1">
    <location>
        <begin position="1"/>
        <end position="38"/>
    </location>
</feature>
<organism evidence="2 3">
    <name type="scientific">Bacillus rhizoplanae</name>
    <dbReference type="NCBI Taxonomy" id="2880966"/>
    <lineage>
        <taxon>Bacteria</taxon>
        <taxon>Bacillati</taxon>
        <taxon>Bacillota</taxon>
        <taxon>Bacilli</taxon>
        <taxon>Bacillales</taxon>
        <taxon>Bacillaceae</taxon>
        <taxon>Bacillus</taxon>
    </lineage>
</organism>
<sequence length="43" mass="5107">MQTKKKEILDQEWIDLLLEALDMNIDTQEITNFLKLANQESQN</sequence>
<dbReference type="PROSITE" id="PS51500">
    <property type="entry name" value="SIN"/>
    <property type="match status" value="1"/>
</dbReference>